<evidence type="ECO:0000313" key="12">
    <source>
        <dbReference type="EMBL" id="PKU79482.1"/>
    </source>
</evidence>
<evidence type="ECO:0000259" key="11">
    <source>
        <dbReference type="PROSITE" id="PS51141"/>
    </source>
</evidence>
<evidence type="ECO:0000256" key="1">
    <source>
        <dbReference type="ARBA" id="ARBA00004123"/>
    </source>
</evidence>
<feature type="compositionally biased region" description="Basic residues" evidence="10">
    <location>
        <begin position="174"/>
        <end position="183"/>
    </location>
</feature>
<keyword evidence="4" id="KW-0862">Zinc</keyword>
<evidence type="ECO:0000256" key="5">
    <source>
        <dbReference type="ARBA" id="ARBA00023015"/>
    </source>
</evidence>
<evidence type="ECO:0000256" key="6">
    <source>
        <dbReference type="ARBA" id="ARBA00023125"/>
    </source>
</evidence>
<dbReference type="FunFam" id="4.10.1100.10:FF:000001">
    <property type="entry name" value="Squamosa promoter-binding-like protein 14"/>
    <property type="match status" value="1"/>
</dbReference>
<dbReference type="GO" id="GO:0003677">
    <property type="term" value="F:DNA binding"/>
    <property type="evidence" value="ECO:0007669"/>
    <property type="project" value="UniProtKB-KW"/>
</dbReference>
<dbReference type="AlphaFoldDB" id="A0A2I0WUZ8"/>
<keyword evidence="2" id="KW-0479">Metal-binding</keyword>
<keyword evidence="7" id="KW-0804">Transcription</keyword>
<evidence type="ECO:0000256" key="4">
    <source>
        <dbReference type="ARBA" id="ARBA00022833"/>
    </source>
</evidence>
<keyword evidence="8" id="KW-0539">Nucleus</keyword>
<evidence type="ECO:0000256" key="2">
    <source>
        <dbReference type="ARBA" id="ARBA00022723"/>
    </source>
</evidence>
<evidence type="ECO:0000256" key="8">
    <source>
        <dbReference type="ARBA" id="ARBA00023242"/>
    </source>
</evidence>
<dbReference type="InterPro" id="IPR004333">
    <property type="entry name" value="SBP_dom"/>
</dbReference>
<accession>A0A2I0WUZ8</accession>
<feature type="domain" description="SBP-type" evidence="11">
    <location>
        <begin position="107"/>
        <end position="184"/>
    </location>
</feature>
<feature type="compositionally biased region" description="Low complexity" evidence="10">
    <location>
        <begin position="186"/>
        <end position="195"/>
    </location>
</feature>
<dbReference type="Proteomes" id="UP000233837">
    <property type="component" value="Unassembled WGS sequence"/>
</dbReference>
<dbReference type="PANTHER" id="PTHR31251">
    <property type="entry name" value="SQUAMOSA PROMOTER-BINDING-LIKE PROTEIN 4"/>
    <property type="match status" value="1"/>
</dbReference>
<evidence type="ECO:0000256" key="7">
    <source>
        <dbReference type="ARBA" id="ARBA00023163"/>
    </source>
</evidence>
<keyword evidence="13" id="KW-1185">Reference proteome</keyword>
<dbReference type="EMBL" id="KZ502442">
    <property type="protein sequence ID" value="PKU79482.1"/>
    <property type="molecule type" value="Genomic_DNA"/>
</dbReference>
<dbReference type="InterPro" id="IPR044817">
    <property type="entry name" value="SBP-like"/>
</dbReference>
<dbReference type="InterPro" id="IPR036893">
    <property type="entry name" value="SBP_sf"/>
</dbReference>
<reference evidence="12 13" key="2">
    <citation type="journal article" date="2017" name="Nature">
        <title>The Apostasia genome and the evolution of orchids.</title>
        <authorList>
            <person name="Zhang G.Q."/>
            <person name="Liu K.W."/>
            <person name="Li Z."/>
            <person name="Lohaus R."/>
            <person name="Hsiao Y.Y."/>
            <person name="Niu S.C."/>
            <person name="Wang J.Y."/>
            <person name="Lin Y.C."/>
            <person name="Xu Q."/>
            <person name="Chen L.J."/>
            <person name="Yoshida K."/>
            <person name="Fujiwara S."/>
            <person name="Wang Z.W."/>
            <person name="Zhang Y.Q."/>
            <person name="Mitsuda N."/>
            <person name="Wang M."/>
            <person name="Liu G.H."/>
            <person name="Pecoraro L."/>
            <person name="Huang H.X."/>
            <person name="Xiao X.J."/>
            <person name="Lin M."/>
            <person name="Wu X.Y."/>
            <person name="Wu W.L."/>
            <person name="Chen Y.Y."/>
            <person name="Chang S.B."/>
            <person name="Sakamoto S."/>
            <person name="Ohme-Takagi M."/>
            <person name="Yagi M."/>
            <person name="Zeng S.J."/>
            <person name="Shen C.Y."/>
            <person name="Yeh C.M."/>
            <person name="Luo Y.B."/>
            <person name="Tsai W.C."/>
            <person name="Van de Peer Y."/>
            <person name="Liu Z.J."/>
        </authorList>
    </citation>
    <scope>NUCLEOTIDE SEQUENCE [LARGE SCALE GENOMIC DNA]</scope>
    <source>
        <tissue evidence="12">The whole plant</tissue>
    </source>
</reference>
<dbReference type="SUPFAM" id="SSF103612">
    <property type="entry name" value="SBT domain"/>
    <property type="match status" value="1"/>
</dbReference>
<keyword evidence="6" id="KW-0238">DNA-binding</keyword>
<feature type="region of interest" description="Disordered" evidence="10">
    <location>
        <begin position="174"/>
        <end position="221"/>
    </location>
</feature>
<evidence type="ECO:0000313" key="13">
    <source>
        <dbReference type="Proteomes" id="UP000233837"/>
    </source>
</evidence>
<sequence>MARTEDHTPFSFATLFLSLSLPYAFHSPFLPETTRPYSLPSAMDRTPSETRRSYKDKALAAASVEMVENGDVEGEEEAEERVQPPLIQQPMIRGRGSGGGGVGGAAYPICQAEKCTADLTEAKRYHRRHKVCEAHAKAASVIVAGLRQRFCQQCSRFHELPEFDEAKRSCRRRLAGHNERRRKSSSESQGEGSSRCMQADQGGKVPINLPGNQNYKHFQIR</sequence>
<dbReference type="Pfam" id="PF03110">
    <property type="entry name" value="SBP"/>
    <property type="match status" value="1"/>
</dbReference>
<organism evidence="12 13">
    <name type="scientific">Dendrobium catenatum</name>
    <dbReference type="NCBI Taxonomy" id="906689"/>
    <lineage>
        <taxon>Eukaryota</taxon>
        <taxon>Viridiplantae</taxon>
        <taxon>Streptophyta</taxon>
        <taxon>Embryophyta</taxon>
        <taxon>Tracheophyta</taxon>
        <taxon>Spermatophyta</taxon>
        <taxon>Magnoliopsida</taxon>
        <taxon>Liliopsida</taxon>
        <taxon>Asparagales</taxon>
        <taxon>Orchidaceae</taxon>
        <taxon>Epidendroideae</taxon>
        <taxon>Malaxideae</taxon>
        <taxon>Dendrobiinae</taxon>
        <taxon>Dendrobium</taxon>
    </lineage>
</organism>
<dbReference type="PROSITE" id="PS51141">
    <property type="entry name" value="ZF_SBP"/>
    <property type="match status" value="1"/>
</dbReference>
<proteinExistence type="predicted"/>
<comment type="subcellular location">
    <subcellularLocation>
        <location evidence="1">Nucleus</location>
    </subcellularLocation>
</comment>
<keyword evidence="5" id="KW-0805">Transcription regulation</keyword>
<dbReference type="STRING" id="906689.A0A2I0WUZ8"/>
<protein>
    <submittedName>
        <fullName evidence="12">Squamosa promoter-binding-like protein 4</fullName>
    </submittedName>
</protein>
<evidence type="ECO:0000256" key="3">
    <source>
        <dbReference type="ARBA" id="ARBA00022771"/>
    </source>
</evidence>
<evidence type="ECO:0000256" key="9">
    <source>
        <dbReference type="PROSITE-ProRule" id="PRU00470"/>
    </source>
</evidence>
<keyword evidence="3 9" id="KW-0863">Zinc-finger</keyword>
<dbReference type="GO" id="GO:0005634">
    <property type="term" value="C:nucleus"/>
    <property type="evidence" value="ECO:0007669"/>
    <property type="project" value="UniProtKB-SubCell"/>
</dbReference>
<dbReference type="PANTHER" id="PTHR31251:SF226">
    <property type="entry name" value="SQUAMOSA PROMOTER-BINDING-LIKE PROTEIN 6"/>
    <property type="match status" value="1"/>
</dbReference>
<evidence type="ECO:0000256" key="10">
    <source>
        <dbReference type="SAM" id="MobiDB-lite"/>
    </source>
</evidence>
<feature type="compositionally biased region" description="Polar residues" evidence="10">
    <location>
        <begin position="210"/>
        <end position="221"/>
    </location>
</feature>
<name>A0A2I0WUZ8_9ASPA</name>
<dbReference type="Gene3D" id="4.10.1100.10">
    <property type="entry name" value="Transcription factor, SBP-box domain"/>
    <property type="match status" value="1"/>
</dbReference>
<gene>
    <name evidence="12" type="primary">SPL4</name>
    <name evidence="12" type="ORF">MA16_Dca000828</name>
</gene>
<reference evidence="12 13" key="1">
    <citation type="journal article" date="2016" name="Sci. Rep.">
        <title>The Dendrobium catenatum Lindl. genome sequence provides insights into polysaccharide synthase, floral development and adaptive evolution.</title>
        <authorList>
            <person name="Zhang G.Q."/>
            <person name="Xu Q."/>
            <person name="Bian C."/>
            <person name="Tsai W.C."/>
            <person name="Yeh C.M."/>
            <person name="Liu K.W."/>
            <person name="Yoshida K."/>
            <person name="Zhang L.S."/>
            <person name="Chang S.B."/>
            <person name="Chen F."/>
            <person name="Shi Y."/>
            <person name="Su Y.Y."/>
            <person name="Zhang Y.Q."/>
            <person name="Chen L.J."/>
            <person name="Yin Y."/>
            <person name="Lin M."/>
            <person name="Huang H."/>
            <person name="Deng H."/>
            <person name="Wang Z.W."/>
            <person name="Zhu S.L."/>
            <person name="Zhao X."/>
            <person name="Deng C."/>
            <person name="Niu S.C."/>
            <person name="Huang J."/>
            <person name="Wang M."/>
            <person name="Liu G.H."/>
            <person name="Yang H.J."/>
            <person name="Xiao X.J."/>
            <person name="Hsiao Y.Y."/>
            <person name="Wu W.L."/>
            <person name="Chen Y.Y."/>
            <person name="Mitsuda N."/>
            <person name="Ohme-Takagi M."/>
            <person name="Luo Y.B."/>
            <person name="Van de Peer Y."/>
            <person name="Liu Z.J."/>
        </authorList>
    </citation>
    <scope>NUCLEOTIDE SEQUENCE [LARGE SCALE GENOMIC DNA]</scope>
    <source>
        <tissue evidence="12">The whole plant</tissue>
    </source>
</reference>
<dbReference type="GO" id="GO:0008270">
    <property type="term" value="F:zinc ion binding"/>
    <property type="evidence" value="ECO:0007669"/>
    <property type="project" value="UniProtKB-KW"/>
</dbReference>